<comment type="similarity">
    <text evidence="1">Belongs to the PhzF family.</text>
</comment>
<evidence type="ECO:0000256" key="3">
    <source>
        <dbReference type="PIRSR" id="PIRSR016184-1"/>
    </source>
</evidence>
<gene>
    <name evidence="4" type="ORF">GCM10010989_06770</name>
</gene>
<sequence length="264" mass="28299">MPAIPFWHIDAFAPEPFAGNQAAVMLYADGFPDDATMARIGNENNFAETAFLVPYAGPEADYELRWFTPQCEIRLCGHATLASGHAMLGRDGTDEVRFLTRRAGVLTVKRHGDAYEVALPAIPTQPGEFPAAIAALGAAPQAISRSGDGYKVFLFDSEDTVRALRPDFSALGAMGDDQFICTAPGTETDVVSRVFVPGAGVDEDSVTGSAHGVLTPFWTQRLGRAEFTAFQASQRGGLLTCRLDGETAWLGGPCVTLLEGTFRY</sequence>
<feature type="active site" evidence="3">
    <location>
        <position position="48"/>
    </location>
</feature>
<dbReference type="RefSeq" id="WP_066764450.1">
    <property type="nucleotide sequence ID" value="NZ_BMIO01000002.1"/>
</dbReference>
<dbReference type="SUPFAM" id="SSF54506">
    <property type="entry name" value="Diaminopimelate epimerase-like"/>
    <property type="match status" value="1"/>
</dbReference>
<organism evidence="4 5">
    <name type="scientific">Croceicoccus pelagius</name>
    <dbReference type="NCBI Taxonomy" id="1703341"/>
    <lineage>
        <taxon>Bacteria</taxon>
        <taxon>Pseudomonadati</taxon>
        <taxon>Pseudomonadota</taxon>
        <taxon>Alphaproteobacteria</taxon>
        <taxon>Sphingomonadales</taxon>
        <taxon>Erythrobacteraceae</taxon>
        <taxon>Croceicoccus</taxon>
    </lineage>
</organism>
<accession>A0A916Y8F9</accession>
<evidence type="ECO:0000256" key="2">
    <source>
        <dbReference type="ARBA" id="ARBA00023235"/>
    </source>
</evidence>
<dbReference type="EMBL" id="BMIO01000002">
    <property type="protein sequence ID" value="GGD35237.1"/>
    <property type="molecule type" value="Genomic_DNA"/>
</dbReference>
<dbReference type="OrthoDB" id="9788221at2"/>
<dbReference type="Gene3D" id="3.10.310.10">
    <property type="entry name" value="Diaminopimelate Epimerase, Chain A, domain 1"/>
    <property type="match status" value="2"/>
</dbReference>
<dbReference type="InterPro" id="IPR003719">
    <property type="entry name" value="Phenazine_PhzF-like"/>
</dbReference>
<dbReference type="NCBIfam" id="TIGR00654">
    <property type="entry name" value="PhzF_family"/>
    <property type="match status" value="1"/>
</dbReference>
<keyword evidence="5" id="KW-1185">Reference proteome</keyword>
<keyword evidence="2" id="KW-0413">Isomerase</keyword>
<dbReference type="Proteomes" id="UP000598997">
    <property type="component" value="Unassembled WGS sequence"/>
</dbReference>
<dbReference type="GO" id="GO:0016853">
    <property type="term" value="F:isomerase activity"/>
    <property type="evidence" value="ECO:0007669"/>
    <property type="project" value="UniProtKB-KW"/>
</dbReference>
<evidence type="ECO:0000256" key="1">
    <source>
        <dbReference type="ARBA" id="ARBA00008270"/>
    </source>
</evidence>
<reference evidence="4 5" key="1">
    <citation type="journal article" date="2014" name="Int. J. Syst. Evol. Microbiol.">
        <title>Complete genome sequence of Corynebacterium casei LMG S-19264T (=DSM 44701T), isolated from a smear-ripened cheese.</title>
        <authorList>
            <consortium name="US DOE Joint Genome Institute (JGI-PGF)"/>
            <person name="Walter F."/>
            <person name="Albersmeier A."/>
            <person name="Kalinowski J."/>
            <person name="Ruckert C."/>
        </authorList>
    </citation>
    <scope>NUCLEOTIDE SEQUENCE [LARGE SCALE GENOMIC DNA]</scope>
    <source>
        <strain evidence="4 5">CGMCC 1.15358</strain>
    </source>
</reference>
<dbReference type="GO" id="GO:0005737">
    <property type="term" value="C:cytoplasm"/>
    <property type="evidence" value="ECO:0007669"/>
    <property type="project" value="TreeGrafter"/>
</dbReference>
<name>A0A916Y8F9_9SPHN</name>
<comment type="caution">
    <text evidence="4">The sequence shown here is derived from an EMBL/GenBank/DDBJ whole genome shotgun (WGS) entry which is preliminary data.</text>
</comment>
<evidence type="ECO:0000313" key="5">
    <source>
        <dbReference type="Proteomes" id="UP000598997"/>
    </source>
</evidence>
<evidence type="ECO:0000313" key="4">
    <source>
        <dbReference type="EMBL" id="GGD35237.1"/>
    </source>
</evidence>
<dbReference type="Pfam" id="PF02567">
    <property type="entry name" value="PhzC-PhzF"/>
    <property type="match status" value="1"/>
</dbReference>
<dbReference type="PANTHER" id="PTHR13774">
    <property type="entry name" value="PHENAZINE BIOSYNTHESIS PROTEIN"/>
    <property type="match status" value="1"/>
</dbReference>
<proteinExistence type="inferred from homology"/>
<dbReference type="AlphaFoldDB" id="A0A916Y8F9"/>
<dbReference type="PANTHER" id="PTHR13774:SF17">
    <property type="entry name" value="PHENAZINE BIOSYNTHESIS-LIKE DOMAIN-CONTAINING PROTEIN"/>
    <property type="match status" value="1"/>
</dbReference>
<dbReference type="PIRSF" id="PIRSF016184">
    <property type="entry name" value="PhzC_PhzF"/>
    <property type="match status" value="1"/>
</dbReference>
<protein>
    <submittedName>
        <fullName evidence="4">Phenazine biosynthesis protein</fullName>
    </submittedName>
</protein>